<dbReference type="RefSeq" id="XP_029215134.1">
    <property type="nucleotide sequence ID" value="XM_029361667.1"/>
</dbReference>
<dbReference type="OrthoDB" id="329180at2759"/>
<dbReference type="EMBL" id="NWUJ01000016">
    <property type="protein sequence ID" value="PFH31125.1"/>
    <property type="molecule type" value="Genomic_DNA"/>
</dbReference>
<name>A0A2A9LZC1_BESBE</name>
<accession>A0A2A9LZC1</accession>
<comment type="caution">
    <text evidence="2">The sequence shown here is derived from an EMBL/GenBank/DDBJ whole genome shotgun (WGS) entry which is preliminary data.</text>
</comment>
<protein>
    <submittedName>
        <fullName evidence="2">Dense granule protein GRA12</fullName>
    </submittedName>
</protein>
<dbReference type="KEGG" id="bbes:BESB_029990"/>
<reference evidence="2 3" key="1">
    <citation type="submission" date="2017-09" db="EMBL/GenBank/DDBJ databases">
        <title>Genome sequencing of Besnoitia besnoiti strain Bb-Ger1.</title>
        <authorList>
            <person name="Schares G."/>
            <person name="Venepally P."/>
            <person name="Lorenzi H.A."/>
        </authorList>
    </citation>
    <scope>NUCLEOTIDE SEQUENCE [LARGE SCALE GENOMIC DNA]</scope>
    <source>
        <strain evidence="2 3">Bb-Ger1</strain>
    </source>
</reference>
<dbReference type="VEuPathDB" id="ToxoDB:BESB_029990"/>
<dbReference type="AlphaFoldDB" id="A0A2A9LZC1"/>
<keyword evidence="3" id="KW-1185">Reference proteome</keyword>
<evidence type="ECO:0000313" key="3">
    <source>
        <dbReference type="Proteomes" id="UP000224006"/>
    </source>
</evidence>
<keyword evidence="1" id="KW-0472">Membrane</keyword>
<gene>
    <name evidence="2" type="ORF">BESB_029990</name>
</gene>
<feature type="transmembrane region" description="Helical" evidence="1">
    <location>
        <begin position="35"/>
        <end position="61"/>
    </location>
</feature>
<evidence type="ECO:0000256" key="1">
    <source>
        <dbReference type="SAM" id="Phobius"/>
    </source>
</evidence>
<evidence type="ECO:0000313" key="2">
    <source>
        <dbReference type="EMBL" id="PFH31125.1"/>
    </source>
</evidence>
<proteinExistence type="predicted"/>
<dbReference type="GeneID" id="40308051"/>
<keyword evidence="1" id="KW-1133">Transmembrane helix</keyword>
<dbReference type="Proteomes" id="UP000224006">
    <property type="component" value="Chromosome XIII"/>
</dbReference>
<organism evidence="2 3">
    <name type="scientific">Besnoitia besnoiti</name>
    <name type="common">Apicomplexan protozoan</name>
    <dbReference type="NCBI Taxonomy" id="94643"/>
    <lineage>
        <taxon>Eukaryota</taxon>
        <taxon>Sar</taxon>
        <taxon>Alveolata</taxon>
        <taxon>Apicomplexa</taxon>
        <taxon>Conoidasida</taxon>
        <taxon>Coccidia</taxon>
        <taxon>Eucoccidiorida</taxon>
        <taxon>Eimeriorina</taxon>
        <taxon>Sarcocystidae</taxon>
        <taxon>Besnoitia</taxon>
    </lineage>
</organism>
<keyword evidence="1" id="KW-0812">Transmembrane</keyword>
<sequence>MVALLDGRFSAATRGGEEGLEPAARAGRRWKRVPVCLLPVLLSVSLCLAALGALSEVGLFFESGYRGALQMHIENYKWKFTGDACYVGAGGNLVVDPELGADYMKAQVLRTDQTGPLLCAWLDNLFRQHQMRRVAWAKAHQAAKGRVSMLNVVEKLKSTVTRFPPFRVIVTSRYLDLWHDNRLGNAMPWMMATFKYVAPKNGYGLFSELESVFSADPMSYSSTDVFLLLAPAANFHTAVQQQSASKRTVLSGIIGGIGAGGKVAKLSTHLERGDLVDIANLLYAIAKGVFVINASLNDFWLDGATCYFRSRFRVRSVINGLSLCQFLAGQAANDPYGAFRAHMMQSVKLTVTGIDFFNGEAPALSYVVTEGVIFADTNIPGTLVLDNDPQIVPLYIRTTRMARKVRIAKVAFDVLVFLKRIAATLANEEAKQN</sequence>